<evidence type="ECO:0000313" key="1">
    <source>
        <dbReference type="EMBL" id="GLK49875.1"/>
    </source>
</evidence>
<dbReference type="RefSeq" id="WP_271166049.1">
    <property type="nucleotide sequence ID" value="NZ_BSFD01000011.1"/>
</dbReference>
<name>A0ABQ5TCN2_9CAUL</name>
<reference evidence="1" key="2">
    <citation type="submission" date="2023-01" db="EMBL/GenBank/DDBJ databases">
        <authorList>
            <person name="Sun Q."/>
            <person name="Evtushenko L."/>
        </authorList>
    </citation>
    <scope>NUCLEOTIDE SEQUENCE</scope>
    <source>
        <strain evidence="1">VKM B-1499</strain>
    </source>
</reference>
<reference evidence="1" key="1">
    <citation type="journal article" date="2014" name="Int. J. Syst. Evol. Microbiol.">
        <title>Complete genome of a new Firmicutes species belonging to the dominant human colonic microbiota ('Ruminococcus bicirculans') reveals two chromosomes and a selective capacity to utilize plant glucans.</title>
        <authorList>
            <consortium name="NISC Comparative Sequencing Program"/>
            <person name="Wegmann U."/>
            <person name="Louis P."/>
            <person name="Goesmann A."/>
            <person name="Henrissat B."/>
            <person name="Duncan S.H."/>
            <person name="Flint H.J."/>
        </authorList>
    </citation>
    <scope>NUCLEOTIDE SEQUENCE</scope>
    <source>
        <strain evidence="1">VKM B-1499</strain>
    </source>
</reference>
<dbReference type="EMBL" id="BSFD01000011">
    <property type="protein sequence ID" value="GLK49875.1"/>
    <property type="molecule type" value="Genomic_DNA"/>
</dbReference>
<comment type="caution">
    <text evidence="1">The sequence shown here is derived from an EMBL/GenBank/DDBJ whole genome shotgun (WGS) entry which is preliminary data.</text>
</comment>
<proteinExistence type="predicted"/>
<evidence type="ECO:0008006" key="3">
    <source>
        <dbReference type="Google" id="ProtNLM"/>
    </source>
</evidence>
<gene>
    <name evidence="1" type="ORF">GCM10017620_28490</name>
</gene>
<keyword evidence="2" id="KW-1185">Reference proteome</keyword>
<evidence type="ECO:0000313" key="2">
    <source>
        <dbReference type="Proteomes" id="UP001143509"/>
    </source>
</evidence>
<sequence>MSPQTRRETREDRREHDVCRDESLLLCAGAGLCQASLITIMASADAFAARLAASTLQAAELATLQTRYLAASLAEMQTLRAAAPVVAPAALAAHAVSQVRQDPPSAFYGAPVVT</sequence>
<organism evidence="1 2">
    <name type="scientific">Brevundimonas intermedia</name>
    <dbReference type="NCBI Taxonomy" id="74315"/>
    <lineage>
        <taxon>Bacteria</taxon>
        <taxon>Pseudomonadati</taxon>
        <taxon>Pseudomonadota</taxon>
        <taxon>Alphaproteobacteria</taxon>
        <taxon>Caulobacterales</taxon>
        <taxon>Caulobacteraceae</taxon>
        <taxon>Brevundimonas</taxon>
    </lineage>
</organism>
<accession>A0ABQ5TCN2</accession>
<dbReference type="Proteomes" id="UP001143509">
    <property type="component" value="Unassembled WGS sequence"/>
</dbReference>
<protein>
    <recommendedName>
        <fullName evidence="3">Phasin domain-containing protein</fullName>
    </recommendedName>
</protein>